<organism evidence="1 2">
    <name type="scientific">Polaribacter reichenbachii</name>
    <dbReference type="NCBI Taxonomy" id="996801"/>
    <lineage>
        <taxon>Bacteria</taxon>
        <taxon>Pseudomonadati</taxon>
        <taxon>Bacteroidota</taxon>
        <taxon>Flavobacteriia</taxon>
        <taxon>Flavobacteriales</taxon>
        <taxon>Flavobacteriaceae</taxon>
    </lineage>
</organism>
<dbReference type="OrthoDB" id="7342920at2"/>
<dbReference type="Proteomes" id="UP000092612">
    <property type="component" value="Unassembled WGS sequence"/>
</dbReference>
<gene>
    <name evidence="1" type="ORF">LPB301_14360</name>
</gene>
<dbReference type="InterPro" id="IPR011652">
    <property type="entry name" value="MORN_2"/>
</dbReference>
<proteinExistence type="predicted"/>
<dbReference type="RefSeq" id="WP_068363414.1">
    <property type="nucleotide sequence ID" value="NZ_CP019337.1"/>
</dbReference>
<dbReference type="AlphaFoldDB" id="A0A1B8TWX1"/>
<dbReference type="KEGG" id="prn:BW723_01330"/>
<dbReference type="STRING" id="996801.BW723_01330"/>
<protein>
    <recommendedName>
        <fullName evidence="3">Membrane-binding protein</fullName>
    </recommendedName>
</protein>
<reference evidence="2" key="1">
    <citation type="submission" date="2016-02" db="EMBL/GenBank/DDBJ databases">
        <title>Paenibacillus sp. LPB0068, isolated from Crassostrea gigas.</title>
        <authorList>
            <person name="Shin S.-K."/>
            <person name="Yi H."/>
        </authorList>
    </citation>
    <scope>NUCLEOTIDE SEQUENCE [LARGE SCALE GENOMIC DNA]</scope>
    <source>
        <strain evidence="2">KCTC 23969</strain>
    </source>
</reference>
<dbReference type="EMBL" id="LSFL01000035">
    <property type="protein sequence ID" value="OBY63965.1"/>
    <property type="molecule type" value="Genomic_DNA"/>
</dbReference>
<name>A0A1B8TWX1_9FLAO</name>
<evidence type="ECO:0008006" key="3">
    <source>
        <dbReference type="Google" id="ProtNLM"/>
    </source>
</evidence>
<evidence type="ECO:0000313" key="2">
    <source>
        <dbReference type="Proteomes" id="UP000092612"/>
    </source>
</evidence>
<keyword evidence="2" id="KW-1185">Reference proteome</keyword>
<sequence length="131" mass="15221">MKSSALVLGVIVIFLMSSFTKQETVWLDKNLKETSQTKAVYYKIGKKSNGIVTFYYKNKSTFRETFFVDGKLDGKFNEYYDSGNLKVDGKYKNGAKDGNWKSYYKNGKIKSKGRYKDGEKVGIWKFFYKND</sequence>
<accession>A0A1B8TWX1</accession>
<comment type="caution">
    <text evidence="1">The sequence shown here is derived from an EMBL/GenBank/DDBJ whole genome shotgun (WGS) entry which is preliminary data.</text>
</comment>
<dbReference type="SUPFAM" id="SSF82185">
    <property type="entry name" value="Histone H3 K4-specific methyltransferase SET7/9 N-terminal domain"/>
    <property type="match status" value="1"/>
</dbReference>
<dbReference type="Pfam" id="PF07661">
    <property type="entry name" value="MORN_2"/>
    <property type="match status" value="2"/>
</dbReference>
<evidence type="ECO:0000313" key="1">
    <source>
        <dbReference type="EMBL" id="OBY63965.1"/>
    </source>
</evidence>
<dbReference type="Gene3D" id="2.20.110.10">
    <property type="entry name" value="Histone H3 K4-specific methyltransferase SET7/9 N-terminal domain"/>
    <property type="match status" value="2"/>
</dbReference>